<protein>
    <submittedName>
        <fullName evidence="3">Uncharacterized protein</fullName>
    </submittedName>
</protein>
<keyword evidence="2" id="KW-0732">Signal</keyword>
<evidence type="ECO:0000256" key="2">
    <source>
        <dbReference type="SAM" id="SignalP"/>
    </source>
</evidence>
<name>A0A8T0HME0_CERPU</name>
<gene>
    <name evidence="3" type="ORF">KC19_VG056800</name>
</gene>
<dbReference type="AlphaFoldDB" id="A0A8T0HME0"/>
<evidence type="ECO:0000313" key="4">
    <source>
        <dbReference type="Proteomes" id="UP000822688"/>
    </source>
</evidence>
<feature type="region of interest" description="Disordered" evidence="1">
    <location>
        <begin position="104"/>
        <end position="123"/>
    </location>
</feature>
<keyword evidence="4" id="KW-1185">Reference proteome</keyword>
<organism evidence="3 4">
    <name type="scientific">Ceratodon purpureus</name>
    <name type="common">Fire moss</name>
    <name type="synonym">Dicranum purpureum</name>
    <dbReference type="NCBI Taxonomy" id="3225"/>
    <lineage>
        <taxon>Eukaryota</taxon>
        <taxon>Viridiplantae</taxon>
        <taxon>Streptophyta</taxon>
        <taxon>Embryophyta</taxon>
        <taxon>Bryophyta</taxon>
        <taxon>Bryophytina</taxon>
        <taxon>Bryopsida</taxon>
        <taxon>Dicranidae</taxon>
        <taxon>Pseudoditrichales</taxon>
        <taxon>Ditrichaceae</taxon>
        <taxon>Ceratodon</taxon>
    </lineage>
</organism>
<dbReference type="Proteomes" id="UP000822688">
    <property type="component" value="Chromosome V"/>
</dbReference>
<proteinExistence type="predicted"/>
<feature type="chain" id="PRO_5035920618" evidence="2">
    <location>
        <begin position="27"/>
        <end position="123"/>
    </location>
</feature>
<evidence type="ECO:0000313" key="3">
    <source>
        <dbReference type="EMBL" id="KAG0571962.1"/>
    </source>
</evidence>
<dbReference type="EMBL" id="CM026426">
    <property type="protein sequence ID" value="KAG0571962.1"/>
    <property type="molecule type" value="Genomic_DNA"/>
</dbReference>
<comment type="caution">
    <text evidence="3">The sequence shown here is derived from an EMBL/GenBank/DDBJ whole genome shotgun (WGS) entry which is preliminary data.</text>
</comment>
<feature type="signal peptide" evidence="2">
    <location>
        <begin position="1"/>
        <end position="26"/>
    </location>
</feature>
<evidence type="ECO:0000256" key="1">
    <source>
        <dbReference type="SAM" id="MobiDB-lite"/>
    </source>
</evidence>
<accession>A0A8T0HME0</accession>
<feature type="compositionally biased region" description="Polar residues" evidence="1">
    <location>
        <begin position="107"/>
        <end position="123"/>
    </location>
</feature>
<sequence length="123" mass="13736">MLTWQRFLLDLFYYLIVVTSSKSGRAGILGGRLFNSETQRHHIICADTTGAPPNATYLGTSAGQFLDGRLFADVFANALQMLSPIAWHEFCSRWARRLMDENRDWSTDSGRSQGMLSSSLKAG</sequence>
<reference evidence="3" key="1">
    <citation type="submission" date="2020-06" db="EMBL/GenBank/DDBJ databases">
        <title>WGS assembly of Ceratodon purpureus strain R40.</title>
        <authorList>
            <person name="Carey S.B."/>
            <person name="Jenkins J."/>
            <person name="Shu S."/>
            <person name="Lovell J.T."/>
            <person name="Sreedasyam A."/>
            <person name="Maumus F."/>
            <person name="Tiley G.P."/>
            <person name="Fernandez-Pozo N."/>
            <person name="Barry K."/>
            <person name="Chen C."/>
            <person name="Wang M."/>
            <person name="Lipzen A."/>
            <person name="Daum C."/>
            <person name="Saski C.A."/>
            <person name="Payton A.C."/>
            <person name="Mcbreen J.C."/>
            <person name="Conrad R.E."/>
            <person name="Kollar L.M."/>
            <person name="Olsson S."/>
            <person name="Huttunen S."/>
            <person name="Landis J.B."/>
            <person name="Wickett N.J."/>
            <person name="Johnson M.G."/>
            <person name="Rensing S.A."/>
            <person name="Grimwood J."/>
            <person name="Schmutz J."/>
            <person name="Mcdaniel S.F."/>
        </authorList>
    </citation>
    <scope>NUCLEOTIDE SEQUENCE</scope>
    <source>
        <strain evidence="3">R40</strain>
    </source>
</reference>